<keyword evidence="5" id="KW-0407">Ion channel</keyword>
<dbReference type="SUPFAM" id="SSF116726">
    <property type="entry name" value="TrkA C-terminal domain-like"/>
    <property type="match status" value="1"/>
</dbReference>
<dbReference type="PANTHER" id="PTHR43833">
    <property type="entry name" value="POTASSIUM CHANNEL PROTEIN 2-RELATED-RELATED"/>
    <property type="match status" value="1"/>
</dbReference>
<evidence type="ECO:0000256" key="2">
    <source>
        <dbReference type="SAM" id="Phobius"/>
    </source>
</evidence>
<keyword evidence="6" id="KW-1185">Reference proteome</keyword>
<dbReference type="Pfam" id="PF02080">
    <property type="entry name" value="TrkA_C"/>
    <property type="match status" value="1"/>
</dbReference>
<reference evidence="5 6" key="1">
    <citation type="journal article" date="2024" name="Appl. Environ. Microbiol.">
        <title>Pontiella agarivorans sp. nov., a novel marine anaerobic bacterium capable of degrading macroalgal polysaccharides and fixing nitrogen.</title>
        <authorList>
            <person name="Liu N."/>
            <person name="Kivenson V."/>
            <person name="Peng X."/>
            <person name="Cui Z."/>
            <person name="Lankiewicz T.S."/>
            <person name="Gosselin K.M."/>
            <person name="English C.J."/>
            <person name="Blair E.M."/>
            <person name="O'Malley M.A."/>
            <person name="Valentine D.L."/>
        </authorList>
    </citation>
    <scope>NUCLEOTIDE SEQUENCE [LARGE SCALE GENOMIC DNA]</scope>
    <source>
        <strain evidence="5 6">NLcol2</strain>
    </source>
</reference>
<feature type="transmembrane region" description="Helical" evidence="2">
    <location>
        <begin position="68"/>
        <end position="86"/>
    </location>
</feature>
<dbReference type="Gene3D" id="1.10.287.70">
    <property type="match status" value="1"/>
</dbReference>
<dbReference type="PANTHER" id="PTHR43833:SF9">
    <property type="entry name" value="POTASSIUM CHANNEL PROTEIN YUGO-RELATED"/>
    <property type="match status" value="1"/>
</dbReference>
<proteinExistence type="predicted"/>
<dbReference type="InterPro" id="IPR050721">
    <property type="entry name" value="Trk_Ktr_HKT_K-transport"/>
</dbReference>
<keyword evidence="2" id="KW-0472">Membrane</keyword>
<evidence type="ECO:0000313" key="6">
    <source>
        <dbReference type="Proteomes" id="UP001290861"/>
    </source>
</evidence>
<feature type="domain" description="RCK N-terminal" evidence="3">
    <location>
        <begin position="114"/>
        <end position="231"/>
    </location>
</feature>
<dbReference type="InterPro" id="IPR036291">
    <property type="entry name" value="NAD(P)-bd_dom_sf"/>
</dbReference>
<comment type="subcellular location">
    <subcellularLocation>
        <location evidence="1">Cell membrane</location>
        <topology evidence="1">Multi-pass membrane protein</topology>
    </subcellularLocation>
</comment>
<dbReference type="GO" id="GO:0034220">
    <property type="term" value="P:monoatomic ion transmembrane transport"/>
    <property type="evidence" value="ECO:0007669"/>
    <property type="project" value="UniProtKB-KW"/>
</dbReference>
<dbReference type="SUPFAM" id="SSF81324">
    <property type="entry name" value="Voltage-gated potassium channels"/>
    <property type="match status" value="1"/>
</dbReference>
<dbReference type="EMBL" id="JARVCO010000002">
    <property type="protein sequence ID" value="MDZ8117107.1"/>
    <property type="molecule type" value="Genomic_DNA"/>
</dbReference>
<organism evidence="5 6">
    <name type="scientific">Pontiella agarivorans</name>
    <dbReference type="NCBI Taxonomy" id="3038953"/>
    <lineage>
        <taxon>Bacteria</taxon>
        <taxon>Pseudomonadati</taxon>
        <taxon>Kiritimatiellota</taxon>
        <taxon>Kiritimatiellia</taxon>
        <taxon>Kiritimatiellales</taxon>
        <taxon>Pontiellaceae</taxon>
        <taxon>Pontiella</taxon>
    </lineage>
</organism>
<dbReference type="Gene3D" id="3.30.70.1450">
    <property type="entry name" value="Regulator of K+ conductance, C-terminal domain"/>
    <property type="match status" value="1"/>
</dbReference>
<protein>
    <submittedName>
        <fullName evidence="5">Potassium channel protein</fullName>
    </submittedName>
</protein>
<feature type="transmembrane region" description="Helical" evidence="2">
    <location>
        <begin position="12"/>
        <end position="32"/>
    </location>
</feature>
<accession>A0ABU5MSJ3</accession>
<keyword evidence="5" id="KW-0813">Transport</keyword>
<dbReference type="SUPFAM" id="SSF51735">
    <property type="entry name" value="NAD(P)-binding Rossmann-fold domains"/>
    <property type="match status" value="1"/>
</dbReference>
<dbReference type="PROSITE" id="PS51202">
    <property type="entry name" value="RCK_C"/>
    <property type="match status" value="1"/>
</dbReference>
<gene>
    <name evidence="5" type="ORF">P9H32_00580</name>
</gene>
<evidence type="ECO:0000259" key="3">
    <source>
        <dbReference type="PROSITE" id="PS51201"/>
    </source>
</evidence>
<feature type="domain" description="RCK C-terminal" evidence="4">
    <location>
        <begin position="254"/>
        <end position="334"/>
    </location>
</feature>
<dbReference type="Pfam" id="PF07885">
    <property type="entry name" value="Ion_trans_2"/>
    <property type="match status" value="1"/>
</dbReference>
<dbReference type="Gene3D" id="3.40.50.720">
    <property type="entry name" value="NAD(P)-binding Rossmann-like Domain"/>
    <property type="match status" value="1"/>
</dbReference>
<comment type="caution">
    <text evidence="5">The sequence shown here is derived from an EMBL/GenBank/DDBJ whole genome shotgun (WGS) entry which is preliminary data.</text>
</comment>
<dbReference type="PROSITE" id="PS51201">
    <property type="entry name" value="RCK_N"/>
    <property type="match status" value="1"/>
</dbReference>
<evidence type="ECO:0000256" key="1">
    <source>
        <dbReference type="ARBA" id="ARBA00004651"/>
    </source>
</evidence>
<dbReference type="InterPro" id="IPR006037">
    <property type="entry name" value="RCK_C"/>
</dbReference>
<evidence type="ECO:0000313" key="5">
    <source>
        <dbReference type="EMBL" id="MDZ8117107.1"/>
    </source>
</evidence>
<dbReference type="Proteomes" id="UP001290861">
    <property type="component" value="Unassembled WGS sequence"/>
</dbReference>
<dbReference type="InterPro" id="IPR036721">
    <property type="entry name" value="RCK_C_sf"/>
</dbReference>
<keyword evidence="2" id="KW-0812">Transmembrane</keyword>
<dbReference type="InterPro" id="IPR003148">
    <property type="entry name" value="RCK_N"/>
</dbReference>
<keyword evidence="2" id="KW-1133">Transmembrane helix</keyword>
<dbReference type="InterPro" id="IPR013099">
    <property type="entry name" value="K_chnl_dom"/>
</dbReference>
<dbReference type="RefSeq" id="WP_322606912.1">
    <property type="nucleotide sequence ID" value="NZ_JARVCO010000002.1"/>
</dbReference>
<keyword evidence="5" id="KW-0406">Ion transport</keyword>
<dbReference type="Pfam" id="PF02254">
    <property type="entry name" value="TrkA_N"/>
    <property type="match status" value="1"/>
</dbReference>
<name>A0ABU5MSJ3_9BACT</name>
<feature type="transmembrane region" description="Helical" evidence="2">
    <location>
        <begin position="38"/>
        <end position="56"/>
    </location>
</feature>
<evidence type="ECO:0000259" key="4">
    <source>
        <dbReference type="PROSITE" id="PS51202"/>
    </source>
</evidence>
<sequence>MHTKLINDQLRAGIRNGGGAILAILIFGTVGYMQLEGWGALDAFYMTVITISTVGITEVHPLSDAGRMFTSLLIFGGVGVMAYSLGRFAEFMFQRSVTNVLGRRSMMKKIASMKQHIIICGYGRTGTRLVSEMMSAGKPFVVIDDNEDAAKRMDQLGIPHIPGDATEEETLEQANLQQAESLVAALGTDADNLFLTLTASGLSSELRIIARVHDPDNTRKFHKAGASRVVSPISTGVNQITQLLTRPYVVDLVELVASDKSIALEVIEHEIGDNSTMLNQSLAEARVRQTLGALVIAVKHNDGTTAFDPGPEMRLRLGDTLVAIRQPDESDQSI</sequence>